<feature type="compositionally biased region" description="Basic and acidic residues" evidence="1">
    <location>
        <begin position="289"/>
        <end position="299"/>
    </location>
</feature>
<keyword evidence="3" id="KW-1185">Reference proteome</keyword>
<feature type="region of interest" description="Disordered" evidence="1">
    <location>
        <begin position="1"/>
        <end position="40"/>
    </location>
</feature>
<name>A0A4Z1PEQ5_9PEZI</name>
<dbReference type="EMBL" id="SNSC02000001">
    <property type="protein sequence ID" value="TID27433.1"/>
    <property type="molecule type" value="Genomic_DNA"/>
</dbReference>
<protein>
    <submittedName>
        <fullName evidence="2">Uncharacterized protein</fullName>
    </submittedName>
</protein>
<comment type="caution">
    <text evidence="2">The sequence shown here is derived from an EMBL/GenBank/DDBJ whole genome shotgun (WGS) entry which is preliminary data.</text>
</comment>
<feature type="compositionally biased region" description="Basic and acidic residues" evidence="1">
    <location>
        <begin position="161"/>
        <end position="188"/>
    </location>
</feature>
<feature type="region of interest" description="Disordered" evidence="1">
    <location>
        <begin position="145"/>
        <end position="214"/>
    </location>
</feature>
<feature type="compositionally biased region" description="Basic and acidic residues" evidence="1">
    <location>
        <begin position="312"/>
        <end position="322"/>
    </location>
</feature>
<dbReference type="AlphaFoldDB" id="A0A4Z1PEQ5"/>
<feature type="region of interest" description="Disordered" evidence="1">
    <location>
        <begin position="260"/>
        <end position="391"/>
    </location>
</feature>
<feature type="compositionally biased region" description="Polar residues" evidence="1">
    <location>
        <begin position="145"/>
        <end position="160"/>
    </location>
</feature>
<feature type="compositionally biased region" description="Basic and acidic residues" evidence="1">
    <location>
        <begin position="685"/>
        <end position="712"/>
    </location>
</feature>
<feature type="compositionally biased region" description="Basic and acidic residues" evidence="1">
    <location>
        <begin position="340"/>
        <end position="355"/>
    </location>
</feature>
<feature type="compositionally biased region" description="Basic and acidic residues" evidence="1">
    <location>
        <begin position="30"/>
        <end position="40"/>
    </location>
</feature>
<proteinExistence type="predicted"/>
<dbReference type="OrthoDB" id="3925608at2759"/>
<feature type="compositionally biased region" description="Basic and acidic residues" evidence="1">
    <location>
        <begin position="381"/>
        <end position="391"/>
    </location>
</feature>
<sequence length="724" mass="82883">MSNNRPSNFPGHRTNPDLRNPSSTSQALEYGHDTNRGREIPLQGLHRDGHLNHQVPHPLRTGSLDNNRESFMVPHTARTFAEYPGLNPYDWPSMQKDDDTEIPETSGRPMPPHFERYAPRLEPLHHAQHGDRNLDMGQDRAVQLTRSAGSRDQMMATQRKPSLDKQRNDLGPRDKSTRCGYKASRERFIPGGHPGFSQTMTPQARLREREKRGPPVAYTRHAANVDGAATKGMAPLFGLSGQLRESRSAVGVDTFIQSLKDKPLPERRPSHDNYDREQSMAPLLPGRKLSFDSRDNNELRRHRSRKGSQQSERVRNDNEHSLDNSYSLFPPRNDSYGNHYRQEESGVCRSPEDYLQHQSQVSPPMRQPRRNVSFESSDPASRLRPDSHQMFDSQYHRDNERTRHQQGRHNQGHVAAQGTLNVGSSNNNATMEKNKSLHFRRADGPMTQSHQVEPRANVVSGELQQWAGRTIALYRDLELTCCQCNEHSQIFNPGHKEGWDLTPFCCYGGLGDTCYHVPCSNCGFHSRRLRKMAVWPTRRTITENTLAFGSVRWTWLCYRCGRVKRTDQPPGSHPLSWQKKWECDGCGKDWNDTCPTFLIEDRDVEELNRVAESLLRVPPPAPVSRFSPEIKKEKRDLGKRVEGVVHKAGKEFKKLLGKTEVREMVRPSTSKSHSQHHRFGSFGEKFGHFGERESSRKDLRRERTGDPLRKAETVADVPQFHVCN</sequence>
<evidence type="ECO:0000313" key="2">
    <source>
        <dbReference type="EMBL" id="TID27433.1"/>
    </source>
</evidence>
<feature type="region of interest" description="Disordered" evidence="1">
    <location>
        <begin position="664"/>
        <end position="712"/>
    </location>
</feature>
<reference evidence="2 3" key="1">
    <citation type="submission" date="2019-04" db="EMBL/GenBank/DDBJ databases">
        <title>High contiguity whole genome sequence and gene annotation resource for two Venturia nashicola isolates.</title>
        <authorList>
            <person name="Prokchorchik M."/>
            <person name="Won K."/>
            <person name="Lee Y."/>
            <person name="Choi E.D."/>
            <person name="Segonzac C."/>
            <person name="Sohn K.H."/>
        </authorList>
    </citation>
    <scope>NUCLEOTIDE SEQUENCE [LARGE SCALE GENOMIC DNA]</scope>
    <source>
        <strain evidence="2 3">PRI2</strain>
    </source>
</reference>
<feature type="compositionally biased region" description="Basic and acidic residues" evidence="1">
    <location>
        <begin position="260"/>
        <end position="278"/>
    </location>
</feature>
<dbReference type="Proteomes" id="UP000298493">
    <property type="component" value="Unassembled WGS sequence"/>
</dbReference>
<organism evidence="2 3">
    <name type="scientific">Venturia nashicola</name>
    <dbReference type="NCBI Taxonomy" id="86259"/>
    <lineage>
        <taxon>Eukaryota</taxon>
        <taxon>Fungi</taxon>
        <taxon>Dikarya</taxon>
        <taxon>Ascomycota</taxon>
        <taxon>Pezizomycotina</taxon>
        <taxon>Dothideomycetes</taxon>
        <taxon>Pleosporomycetidae</taxon>
        <taxon>Venturiales</taxon>
        <taxon>Venturiaceae</taxon>
        <taxon>Venturia</taxon>
    </lineage>
</organism>
<gene>
    <name evidence="2" type="ORF">E6O75_ATG00200</name>
</gene>
<accession>A0A4Z1PEQ5</accession>
<evidence type="ECO:0000313" key="3">
    <source>
        <dbReference type="Proteomes" id="UP000298493"/>
    </source>
</evidence>
<evidence type="ECO:0000256" key="1">
    <source>
        <dbReference type="SAM" id="MobiDB-lite"/>
    </source>
</evidence>